<evidence type="ECO:0000313" key="2">
    <source>
        <dbReference type="Proteomes" id="UP000265520"/>
    </source>
</evidence>
<keyword evidence="2" id="KW-1185">Reference proteome</keyword>
<reference evidence="1 2" key="1">
    <citation type="journal article" date="2018" name="Front. Plant Sci.">
        <title>Red Clover (Trifolium pratense) and Zigzag Clover (T. medium) - A Picture of Genomic Similarities and Differences.</title>
        <authorList>
            <person name="Dluhosova J."/>
            <person name="Istvanek J."/>
            <person name="Nedelnik J."/>
            <person name="Repkova J."/>
        </authorList>
    </citation>
    <scope>NUCLEOTIDE SEQUENCE [LARGE SCALE GENOMIC DNA]</scope>
    <source>
        <strain evidence="2">cv. 10/8</strain>
        <tissue evidence="1">Leaf</tissue>
    </source>
</reference>
<feature type="non-terminal residue" evidence="1">
    <location>
        <position position="1"/>
    </location>
</feature>
<accession>A0A392QZZ6</accession>
<dbReference type="EMBL" id="LXQA010170386">
    <property type="protein sequence ID" value="MCI29116.1"/>
    <property type="molecule type" value="Genomic_DNA"/>
</dbReference>
<comment type="caution">
    <text evidence="1">The sequence shown here is derived from an EMBL/GenBank/DDBJ whole genome shotgun (WGS) entry which is preliminary data.</text>
</comment>
<dbReference type="Pfam" id="PF01237">
    <property type="entry name" value="Oxysterol_BP"/>
    <property type="match status" value="1"/>
</dbReference>
<name>A0A392QZZ6_9FABA</name>
<dbReference type="InterPro" id="IPR037239">
    <property type="entry name" value="OSBP_sf"/>
</dbReference>
<dbReference type="Gene3D" id="2.40.160.120">
    <property type="match status" value="1"/>
</dbReference>
<dbReference type="PANTHER" id="PTHR10972:SF136">
    <property type="entry name" value="OXYSTEROL-BINDING PROTEIN 8"/>
    <property type="match status" value="1"/>
</dbReference>
<sequence>VSHHPPMSAGHAENEHFTYDVTSKLKTKFLGNSVDVYPVGR</sequence>
<dbReference type="GO" id="GO:0005829">
    <property type="term" value="C:cytosol"/>
    <property type="evidence" value="ECO:0007669"/>
    <property type="project" value="TreeGrafter"/>
</dbReference>
<dbReference type="Proteomes" id="UP000265520">
    <property type="component" value="Unassembled WGS sequence"/>
</dbReference>
<proteinExistence type="predicted"/>
<dbReference type="PANTHER" id="PTHR10972">
    <property type="entry name" value="OXYSTEROL-BINDING PROTEIN-RELATED"/>
    <property type="match status" value="1"/>
</dbReference>
<dbReference type="GO" id="GO:0016020">
    <property type="term" value="C:membrane"/>
    <property type="evidence" value="ECO:0007669"/>
    <property type="project" value="TreeGrafter"/>
</dbReference>
<dbReference type="SUPFAM" id="SSF144000">
    <property type="entry name" value="Oxysterol-binding protein-like"/>
    <property type="match status" value="1"/>
</dbReference>
<evidence type="ECO:0000313" key="1">
    <source>
        <dbReference type="EMBL" id="MCI29116.1"/>
    </source>
</evidence>
<dbReference type="AlphaFoldDB" id="A0A392QZZ6"/>
<dbReference type="GO" id="GO:0032934">
    <property type="term" value="F:sterol binding"/>
    <property type="evidence" value="ECO:0007669"/>
    <property type="project" value="TreeGrafter"/>
</dbReference>
<organism evidence="1 2">
    <name type="scientific">Trifolium medium</name>
    <dbReference type="NCBI Taxonomy" id="97028"/>
    <lineage>
        <taxon>Eukaryota</taxon>
        <taxon>Viridiplantae</taxon>
        <taxon>Streptophyta</taxon>
        <taxon>Embryophyta</taxon>
        <taxon>Tracheophyta</taxon>
        <taxon>Spermatophyta</taxon>
        <taxon>Magnoliopsida</taxon>
        <taxon>eudicotyledons</taxon>
        <taxon>Gunneridae</taxon>
        <taxon>Pentapetalae</taxon>
        <taxon>rosids</taxon>
        <taxon>fabids</taxon>
        <taxon>Fabales</taxon>
        <taxon>Fabaceae</taxon>
        <taxon>Papilionoideae</taxon>
        <taxon>50 kb inversion clade</taxon>
        <taxon>NPAAA clade</taxon>
        <taxon>Hologalegina</taxon>
        <taxon>IRL clade</taxon>
        <taxon>Trifolieae</taxon>
        <taxon>Trifolium</taxon>
    </lineage>
</organism>
<dbReference type="InterPro" id="IPR000648">
    <property type="entry name" value="Oxysterol-bd"/>
</dbReference>
<protein>
    <submittedName>
        <fullName evidence="1">Oxysterol-binding protein 3C-like</fullName>
    </submittedName>
</protein>